<keyword evidence="6" id="KW-1185">Reference proteome</keyword>
<sequence>MAGCKSECLNSLLHSESVIPCVKTFAATGSALDARLLPASYGVTCRRQVTQSGSLSTTTQKKHAAFACLLREIAVAPPRLPHRQSHAKIPLASAPPPRAMAPASLTLSLPRAPLPPPAIPSSSVAACSHLPATWRGTERKRGPGIALAAAPAGRQAGRWRAGVSSFSFLPSFFTGNKGEKDAEKAMRLKEELLTAIAPLDRGAEATPEDKERVEEIVQQLEAVNQVKEPLKSDLLNGKWELLYTTSTSILQPQRPKYLRPFGKIYQAINADTLRAQNMETWPYFNQVTANLVPLNPRRVAVKFDYFKIFSLIPIKSPGSGKGELEITYLDEELRVSRGDKGNLFVLKMIDPTYRVPLDTIGNGYMAEYLSTFWNMKIA</sequence>
<evidence type="ECO:0000256" key="3">
    <source>
        <dbReference type="ARBA" id="ARBA00022946"/>
    </source>
</evidence>
<dbReference type="EMBL" id="OZ075123">
    <property type="protein sequence ID" value="CAL4918608.1"/>
    <property type="molecule type" value="Genomic_DNA"/>
</dbReference>
<evidence type="ECO:0000256" key="2">
    <source>
        <dbReference type="ARBA" id="ARBA00022640"/>
    </source>
</evidence>
<dbReference type="AlphaFoldDB" id="A0ABC8X164"/>
<evidence type="ECO:0000256" key="1">
    <source>
        <dbReference type="ARBA" id="ARBA00004474"/>
    </source>
</evidence>
<keyword evidence="2" id="KW-0934">Plastid</keyword>
<evidence type="ECO:0000313" key="6">
    <source>
        <dbReference type="Proteomes" id="UP001497457"/>
    </source>
</evidence>
<gene>
    <name evidence="5" type="ORF">URODEC1_LOCUS19267</name>
</gene>
<reference evidence="5" key="1">
    <citation type="submission" date="2024-10" db="EMBL/GenBank/DDBJ databases">
        <authorList>
            <person name="Ryan C."/>
        </authorList>
    </citation>
    <scope>NUCLEOTIDE SEQUENCE [LARGE SCALE GENOMIC DNA]</scope>
</reference>
<dbReference type="InterPro" id="IPR006843">
    <property type="entry name" value="PAP/fibrillin_dom"/>
</dbReference>
<dbReference type="Proteomes" id="UP001497457">
    <property type="component" value="Chromosome 13rd"/>
</dbReference>
<dbReference type="GO" id="GO:0009536">
    <property type="term" value="C:plastid"/>
    <property type="evidence" value="ECO:0007669"/>
    <property type="project" value="UniProtKB-SubCell"/>
</dbReference>
<dbReference type="PANTHER" id="PTHR31906">
    <property type="entry name" value="PLASTID-LIPID-ASSOCIATED PROTEIN 4, CHLOROPLASTIC-RELATED"/>
    <property type="match status" value="1"/>
</dbReference>
<comment type="subcellular location">
    <subcellularLocation>
        <location evidence="1">Plastid</location>
    </subcellularLocation>
</comment>
<proteinExistence type="predicted"/>
<name>A0ABC8X164_9POAL</name>
<organism evidence="5 6">
    <name type="scientific">Urochloa decumbens</name>
    <dbReference type="NCBI Taxonomy" id="240449"/>
    <lineage>
        <taxon>Eukaryota</taxon>
        <taxon>Viridiplantae</taxon>
        <taxon>Streptophyta</taxon>
        <taxon>Embryophyta</taxon>
        <taxon>Tracheophyta</taxon>
        <taxon>Spermatophyta</taxon>
        <taxon>Magnoliopsida</taxon>
        <taxon>Liliopsida</taxon>
        <taxon>Poales</taxon>
        <taxon>Poaceae</taxon>
        <taxon>PACMAD clade</taxon>
        <taxon>Panicoideae</taxon>
        <taxon>Panicodae</taxon>
        <taxon>Paniceae</taxon>
        <taxon>Melinidinae</taxon>
        <taxon>Urochloa</taxon>
    </lineage>
</organism>
<evidence type="ECO:0000259" key="4">
    <source>
        <dbReference type="Pfam" id="PF04755"/>
    </source>
</evidence>
<dbReference type="Pfam" id="PF04755">
    <property type="entry name" value="PAP_fibrillin"/>
    <property type="match status" value="1"/>
</dbReference>
<feature type="domain" description="Plastid lipid-associated protein/fibrillin conserved" evidence="4">
    <location>
        <begin position="186"/>
        <end position="347"/>
    </location>
</feature>
<dbReference type="InterPro" id="IPR039633">
    <property type="entry name" value="PAP"/>
</dbReference>
<protein>
    <recommendedName>
        <fullName evidence="4">Plastid lipid-associated protein/fibrillin conserved domain-containing protein</fullName>
    </recommendedName>
</protein>
<accession>A0ABC8X164</accession>
<evidence type="ECO:0000313" key="5">
    <source>
        <dbReference type="EMBL" id="CAL4918608.1"/>
    </source>
</evidence>
<keyword evidence="3" id="KW-0809">Transit peptide</keyword>